<gene>
    <name evidence="2" type="ORF">BIW11_08760</name>
</gene>
<keyword evidence="1" id="KW-0732">Signal</keyword>
<organism evidence="2 3">
    <name type="scientific">Tropilaelaps mercedesae</name>
    <dbReference type="NCBI Taxonomy" id="418985"/>
    <lineage>
        <taxon>Eukaryota</taxon>
        <taxon>Metazoa</taxon>
        <taxon>Ecdysozoa</taxon>
        <taxon>Arthropoda</taxon>
        <taxon>Chelicerata</taxon>
        <taxon>Arachnida</taxon>
        <taxon>Acari</taxon>
        <taxon>Parasitiformes</taxon>
        <taxon>Mesostigmata</taxon>
        <taxon>Gamasina</taxon>
        <taxon>Dermanyssoidea</taxon>
        <taxon>Laelapidae</taxon>
        <taxon>Tropilaelaps</taxon>
    </lineage>
</organism>
<comment type="caution">
    <text evidence="2">The sequence shown here is derived from an EMBL/GenBank/DDBJ whole genome shotgun (WGS) entry which is preliminary data.</text>
</comment>
<keyword evidence="3" id="KW-1185">Reference proteome</keyword>
<dbReference type="EMBL" id="MNPL01007159">
    <property type="protein sequence ID" value="OQR74923.1"/>
    <property type="molecule type" value="Genomic_DNA"/>
</dbReference>
<evidence type="ECO:0000256" key="1">
    <source>
        <dbReference type="SAM" id="SignalP"/>
    </source>
</evidence>
<protein>
    <submittedName>
        <fullName evidence="2">Uncharacterized protein</fullName>
    </submittedName>
</protein>
<sequence length="122" mass="13808">MRMVTAIASLLAFCVSSVLTKHEYVRCMAAYVKTFEKQILEYEPNSAQCFPPFRKAVNKAAHRNSAQDFIIRTKDVALAVALAIKPLIHCLMKKNLTYKRARVKAVKALNATMNNFDICQKI</sequence>
<name>A0A1V9XNC6_9ACAR</name>
<dbReference type="AlphaFoldDB" id="A0A1V9XNC6"/>
<dbReference type="InParanoid" id="A0A1V9XNC6"/>
<accession>A0A1V9XNC6</accession>
<feature type="signal peptide" evidence="1">
    <location>
        <begin position="1"/>
        <end position="20"/>
    </location>
</feature>
<evidence type="ECO:0000313" key="2">
    <source>
        <dbReference type="EMBL" id="OQR74923.1"/>
    </source>
</evidence>
<feature type="chain" id="PRO_5013184375" evidence="1">
    <location>
        <begin position="21"/>
        <end position="122"/>
    </location>
</feature>
<proteinExistence type="predicted"/>
<reference evidence="2 3" key="1">
    <citation type="journal article" date="2017" name="Gigascience">
        <title>Draft genome of the honey bee ectoparasitic mite, Tropilaelaps mercedesae, is shaped by the parasitic life history.</title>
        <authorList>
            <person name="Dong X."/>
            <person name="Armstrong S.D."/>
            <person name="Xia D."/>
            <person name="Makepeace B.L."/>
            <person name="Darby A.C."/>
            <person name="Kadowaki T."/>
        </authorList>
    </citation>
    <scope>NUCLEOTIDE SEQUENCE [LARGE SCALE GENOMIC DNA]</scope>
    <source>
        <strain evidence="2">Wuxi-XJTLU</strain>
    </source>
</reference>
<dbReference type="Proteomes" id="UP000192247">
    <property type="component" value="Unassembled WGS sequence"/>
</dbReference>
<evidence type="ECO:0000313" key="3">
    <source>
        <dbReference type="Proteomes" id="UP000192247"/>
    </source>
</evidence>